<keyword evidence="1" id="KW-0472">Membrane</keyword>
<keyword evidence="1" id="KW-1133">Transmembrane helix</keyword>
<reference evidence="2 3" key="1">
    <citation type="submission" date="2014-05" db="EMBL/GenBank/DDBJ databases">
        <title>De novo Genome Sequence of Spirocheata sp.</title>
        <authorList>
            <person name="Shivani Y."/>
            <person name="Subhash Y."/>
            <person name="Tushar L."/>
            <person name="Sasikala C."/>
            <person name="Ramana C.V."/>
        </authorList>
    </citation>
    <scope>NUCLEOTIDE SEQUENCE [LARGE SCALE GENOMIC DNA]</scope>
    <source>
        <strain evidence="2 3">JC230</strain>
    </source>
</reference>
<dbReference type="Proteomes" id="UP000029692">
    <property type="component" value="Unassembled WGS sequence"/>
</dbReference>
<evidence type="ECO:0000313" key="3">
    <source>
        <dbReference type="Proteomes" id="UP000029692"/>
    </source>
</evidence>
<accession>A0A098QUR6</accession>
<name>A0A098QUR6_9SPIO</name>
<sequence>MGRRIPEFDSIITLFPGGFKPHNQYIVLAMEKTPTQPKSNSKYRLTVIGLIIFAALVFIDPFGWFTPPSVFRPGVKPENAQEYARVIRTRGENAQDFLIDALQTHDVVYLSELGGLKEEPLFLAQTLPQAVDQGGADVLGVYFLLAEDQDAIDALLSAPEFDQEKAKELLFNRLPLWGYQEYLEVLKAGWVVRQRESARAQSFRILGLNIRQNYSEISSEDDMKDPAKVRTILEPGIPDLAMADTLTGYLEDHPDSTVLAYTTREQAMPEVDLRMYTEQMEGLGYPDQYQFARILHRRGYRDVAHITFHSPWPTNNTQNRSQYPAEGTVDAALDILLSDATIPDLPVAVPVSGTAFAEVEITDTIYAYGFGEDEQGTLYFGDMADAFIILQRLNRLHGATPIPHFVTAENFDQAKETFPGPISSDIRIEDFQTFIRKYAENRSNILSDMK</sequence>
<evidence type="ECO:0000256" key="1">
    <source>
        <dbReference type="SAM" id="Phobius"/>
    </source>
</evidence>
<comment type="caution">
    <text evidence="2">The sequence shown here is derived from an EMBL/GenBank/DDBJ whole genome shotgun (WGS) entry which is preliminary data.</text>
</comment>
<keyword evidence="1" id="KW-0812">Transmembrane</keyword>
<dbReference type="EMBL" id="JNUP01000065">
    <property type="protein sequence ID" value="KGE71600.1"/>
    <property type="molecule type" value="Genomic_DNA"/>
</dbReference>
<organism evidence="2 3">
    <name type="scientific">Spirochaeta lutea</name>
    <dbReference type="NCBI Taxonomy" id="1480694"/>
    <lineage>
        <taxon>Bacteria</taxon>
        <taxon>Pseudomonadati</taxon>
        <taxon>Spirochaetota</taxon>
        <taxon>Spirochaetia</taxon>
        <taxon>Spirochaetales</taxon>
        <taxon>Spirochaetaceae</taxon>
        <taxon>Spirochaeta</taxon>
    </lineage>
</organism>
<gene>
    <name evidence="2" type="ORF">DC28_10000</name>
</gene>
<dbReference type="AlphaFoldDB" id="A0A098QUR6"/>
<evidence type="ECO:0000313" key="2">
    <source>
        <dbReference type="EMBL" id="KGE71600.1"/>
    </source>
</evidence>
<feature type="transmembrane region" description="Helical" evidence="1">
    <location>
        <begin position="45"/>
        <end position="65"/>
    </location>
</feature>
<dbReference type="STRING" id="1480694.DC28_10000"/>
<dbReference type="eggNOG" id="ENOG5032GX8">
    <property type="taxonomic scope" value="Bacteria"/>
</dbReference>
<proteinExistence type="predicted"/>
<keyword evidence="3" id="KW-1185">Reference proteome</keyword>
<protein>
    <submittedName>
        <fullName evidence="2">Uncharacterized protein</fullName>
    </submittedName>
</protein>